<dbReference type="PANTHER" id="PTHR33777:SF1">
    <property type="entry name" value="UPF0045 PROTEIN ECM15"/>
    <property type="match status" value="1"/>
</dbReference>
<gene>
    <name evidence="3" type="ORF">SAMN05216323_104816</name>
</gene>
<evidence type="ECO:0000259" key="2">
    <source>
        <dbReference type="Pfam" id="PF01910"/>
    </source>
</evidence>
<evidence type="ECO:0000256" key="1">
    <source>
        <dbReference type="ARBA" id="ARBA00010272"/>
    </source>
</evidence>
<accession>A0A1G6P3E8</accession>
<dbReference type="Proteomes" id="UP000199452">
    <property type="component" value="Unassembled WGS sequence"/>
</dbReference>
<dbReference type="SUPFAM" id="SSF89957">
    <property type="entry name" value="MTH1187/YkoF-like"/>
    <property type="match status" value="1"/>
</dbReference>
<reference evidence="3 4" key="1">
    <citation type="submission" date="2016-09" db="EMBL/GenBank/DDBJ databases">
        <authorList>
            <person name="Capua I."/>
            <person name="De Benedictis P."/>
            <person name="Joannis T."/>
            <person name="Lombin L.H."/>
            <person name="Cattoli G."/>
        </authorList>
    </citation>
    <scope>NUCLEOTIDE SEQUENCE [LARGE SCALE GENOMIC DNA]</scope>
    <source>
        <strain evidence="3 4">A7P-90m</strain>
    </source>
</reference>
<dbReference type="AlphaFoldDB" id="A0A1G6P3E8"/>
<dbReference type="InterPro" id="IPR002767">
    <property type="entry name" value="Thiamine_BP"/>
</dbReference>
<sequence length="100" mass="11291">MVSFAIFPTDKGISVSEYVSKVVENVRSSGFSYKLTPMSTIVETNTMEEALQIVNESYQILKPHSERIYLSLTMDIKHETGSRMEQKIQSVESKIGLVTK</sequence>
<dbReference type="GO" id="GO:0005829">
    <property type="term" value="C:cytosol"/>
    <property type="evidence" value="ECO:0007669"/>
    <property type="project" value="TreeGrafter"/>
</dbReference>
<keyword evidence="4" id="KW-1185">Reference proteome</keyword>
<protein>
    <submittedName>
        <fullName evidence="3">Uncharacterized protein, MTH1187 family</fullName>
    </submittedName>
</protein>
<comment type="similarity">
    <text evidence="1">Belongs to the UPF0045 family.</text>
</comment>
<dbReference type="InterPro" id="IPR029756">
    <property type="entry name" value="MTH1187/YkoF-like"/>
</dbReference>
<dbReference type="STRING" id="1640674.SAMN05216323_104816"/>
<proteinExistence type="inferred from homology"/>
<dbReference type="Gene3D" id="3.30.70.930">
    <property type="match status" value="1"/>
</dbReference>
<name>A0A1G6P3E8_9BACT</name>
<dbReference type="Pfam" id="PF01910">
    <property type="entry name" value="Thiamine_BP"/>
    <property type="match status" value="1"/>
</dbReference>
<dbReference type="EMBL" id="FMYP01000048">
    <property type="protein sequence ID" value="SDC74712.1"/>
    <property type="molecule type" value="Genomic_DNA"/>
</dbReference>
<dbReference type="InterPro" id="IPR051614">
    <property type="entry name" value="UPF0045_domain"/>
</dbReference>
<feature type="domain" description="Thiamine-binding protein" evidence="2">
    <location>
        <begin position="2"/>
        <end position="92"/>
    </location>
</feature>
<evidence type="ECO:0000313" key="3">
    <source>
        <dbReference type="EMBL" id="SDC74712.1"/>
    </source>
</evidence>
<dbReference type="PANTHER" id="PTHR33777">
    <property type="entry name" value="UPF0045 PROTEIN ECM15"/>
    <property type="match status" value="1"/>
</dbReference>
<organism evidence="3 4">
    <name type="scientific">Williamwhitmania taraxaci</name>
    <dbReference type="NCBI Taxonomy" id="1640674"/>
    <lineage>
        <taxon>Bacteria</taxon>
        <taxon>Pseudomonadati</taxon>
        <taxon>Bacteroidota</taxon>
        <taxon>Bacteroidia</taxon>
        <taxon>Bacteroidales</taxon>
        <taxon>Williamwhitmaniaceae</taxon>
        <taxon>Williamwhitmania</taxon>
    </lineage>
</organism>
<evidence type="ECO:0000313" key="4">
    <source>
        <dbReference type="Proteomes" id="UP000199452"/>
    </source>
</evidence>